<dbReference type="PROSITE" id="PS51186">
    <property type="entry name" value="GNAT"/>
    <property type="match status" value="1"/>
</dbReference>
<dbReference type="Proteomes" id="UP000198970">
    <property type="component" value="Chromosome I"/>
</dbReference>
<protein>
    <recommendedName>
        <fullName evidence="1">N-acetyltransferase domain-containing protein</fullName>
    </recommendedName>
</protein>
<organism evidence="2 3">
    <name type="scientific">Lacrimispora sphenoides JCM 1415</name>
    <dbReference type="NCBI Taxonomy" id="1297793"/>
    <lineage>
        <taxon>Bacteria</taxon>
        <taxon>Bacillati</taxon>
        <taxon>Bacillota</taxon>
        <taxon>Clostridia</taxon>
        <taxon>Lachnospirales</taxon>
        <taxon>Lachnospiraceae</taxon>
        <taxon>Lacrimispora</taxon>
    </lineage>
</organism>
<name>A0ABY1CHX8_9FIRM</name>
<feature type="domain" description="N-acetyltransferase" evidence="1">
    <location>
        <begin position="176"/>
        <end position="310"/>
    </location>
</feature>
<dbReference type="Pfam" id="PF00583">
    <property type="entry name" value="Acetyltransf_1"/>
    <property type="match status" value="1"/>
</dbReference>
<reference evidence="2 3" key="1">
    <citation type="submission" date="2016-10" db="EMBL/GenBank/DDBJ databases">
        <authorList>
            <person name="Varghese N."/>
            <person name="Submissions S."/>
        </authorList>
    </citation>
    <scope>NUCLEOTIDE SEQUENCE [LARGE SCALE GENOMIC DNA]</scope>
    <source>
        <strain evidence="2 3">ATCC 19403</strain>
    </source>
</reference>
<evidence type="ECO:0000313" key="3">
    <source>
        <dbReference type="Proteomes" id="UP000198970"/>
    </source>
</evidence>
<keyword evidence="3" id="KW-1185">Reference proteome</keyword>
<dbReference type="InterPro" id="IPR016181">
    <property type="entry name" value="Acyl_CoA_acyltransferase"/>
</dbReference>
<gene>
    <name evidence="2" type="ORF">SAMN02745906_4298</name>
</gene>
<evidence type="ECO:0000313" key="2">
    <source>
        <dbReference type="EMBL" id="SEU04401.1"/>
    </source>
</evidence>
<sequence>MAYKFIYYTDEYFDQIEELILNSYSIGFPAYQFNYLQFDRGIHSAWANNTANWEQTTGLWFEEQKLAAAAISIGAWQGDAFFIFDSHGRTEDKELLTKMFHHAETHMSCFKGNAPYEDKTRYLELTIPPYLNLVKETAKERGFVKADSVSKINILPFDGTLFHMELIDGYSFADGYTVPPFYSANAHMFSFNYTLPTANNIKSGFEDLKRMKGYDPELDLVVLDLEGKPVGLAIVWYHEAMQFCELEPLGVAWWCRRKGIARALIYELANRVMKKYPLCKGMVGGNQQFYWDLGFLTEAENEVWKWEKKF</sequence>
<dbReference type="CDD" id="cd04301">
    <property type="entry name" value="NAT_SF"/>
    <property type="match status" value="1"/>
</dbReference>
<dbReference type="RefSeq" id="WP_100043440.1">
    <property type="nucleotide sequence ID" value="NZ_LT630003.1"/>
</dbReference>
<dbReference type="Gene3D" id="3.40.630.30">
    <property type="match status" value="1"/>
</dbReference>
<dbReference type="EMBL" id="LT630003">
    <property type="protein sequence ID" value="SEU04401.1"/>
    <property type="molecule type" value="Genomic_DNA"/>
</dbReference>
<evidence type="ECO:0000259" key="1">
    <source>
        <dbReference type="PROSITE" id="PS51186"/>
    </source>
</evidence>
<accession>A0ABY1CHX8</accession>
<proteinExistence type="predicted"/>
<dbReference type="SUPFAM" id="SSF55729">
    <property type="entry name" value="Acyl-CoA N-acyltransferases (Nat)"/>
    <property type="match status" value="1"/>
</dbReference>
<dbReference type="InterPro" id="IPR000182">
    <property type="entry name" value="GNAT_dom"/>
</dbReference>